<evidence type="ECO:0008006" key="9">
    <source>
        <dbReference type="Google" id="ProtNLM"/>
    </source>
</evidence>
<dbReference type="GO" id="GO:0070012">
    <property type="term" value="F:oligopeptidase activity"/>
    <property type="evidence" value="ECO:0007669"/>
    <property type="project" value="TreeGrafter"/>
</dbReference>
<dbReference type="STRING" id="1384056.N787_09570"/>
<evidence type="ECO:0000259" key="5">
    <source>
        <dbReference type="Pfam" id="PF00326"/>
    </source>
</evidence>
<proteinExistence type="predicted"/>
<keyword evidence="4" id="KW-0732">Signal</keyword>
<dbReference type="GO" id="GO:0005829">
    <property type="term" value="C:cytosol"/>
    <property type="evidence" value="ECO:0007669"/>
    <property type="project" value="TreeGrafter"/>
</dbReference>
<dbReference type="AlphaFoldDB" id="A0A091BQZ8"/>
<evidence type="ECO:0000256" key="2">
    <source>
        <dbReference type="ARBA" id="ARBA00022801"/>
    </source>
</evidence>
<dbReference type="PANTHER" id="PTHR42881">
    <property type="entry name" value="PROLYL ENDOPEPTIDASE"/>
    <property type="match status" value="1"/>
</dbReference>
<dbReference type="Pfam" id="PF00326">
    <property type="entry name" value="Peptidase_S9"/>
    <property type="match status" value="1"/>
</dbReference>
<evidence type="ECO:0000256" key="4">
    <source>
        <dbReference type="SAM" id="SignalP"/>
    </source>
</evidence>
<dbReference type="InterPro" id="IPR029058">
    <property type="entry name" value="AB_hydrolase_fold"/>
</dbReference>
<dbReference type="RefSeq" id="WP_342668009.1">
    <property type="nucleotide sequence ID" value="NZ_AVCK01000013.1"/>
</dbReference>
<feature type="domain" description="Peptidase S9A N-terminal" evidence="6">
    <location>
        <begin position="32"/>
        <end position="418"/>
    </location>
</feature>
<protein>
    <recommendedName>
        <fullName evidence="9">Prolyl oligopeptidase</fullName>
    </recommendedName>
</protein>
<accession>A0A091BQZ8</accession>
<keyword evidence="3" id="KW-0720">Serine protease</keyword>
<dbReference type="SUPFAM" id="SSF53474">
    <property type="entry name" value="alpha/beta-Hydrolases"/>
    <property type="match status" value="1"/>
</dbReference>
<dbReference type="InterPro" id="IPR051167">
    <property type="entry name" value="Prolyl_oligopep/macrocyclase"/>
</dbReference>
<dbReference type="InterPro" id="IPR023302">
    <property type="entry name" value="Pept_S9A_N"/>
</dbReference>
<dbReference type="eggNOG" id="COG1505">
    <property type="taxonomic scope" value="Bacteria"/>
</dbReference>
<feature type="domain" description="Peptidase S9 prolyl oligopeptidase catalytic" evidence="5">
    <location>
        <begin position="499"/>
        <end position="700"/>
    </location>
</feature>
<dbReference type="EMBL" id="AVCK01000013">
    <property type="protein sequence ID" value="KFN46755.1"/>
    <property type="molecule type" value="Genomic_DNA"/>
</dbReference>
<feature type="signal peptide" evidence="4">
    <location>
        <begin position="1"/>
        <end position="22"/>
    </location>
</feature>
<dbReference type="PANTHER" id="PTHR42881:SF13">
    <property type="entry name" value="PROLYL ENDOPEPTIDASE"/>
    <property type="match status" value="1"/>
</dbReference>
<dbReference type="Gene3D" id="3.40.50.1820">
    <property type="entry name" value="alpha/beta hydrolase"/>
    <property type="match status" value="1"/>
</dbReference>
<keyword evidence="8" id="KW-1185">Reference proteome</keyword>
<reference evidence="7 8" key="1">
    <citation type="submission" date="2013-09" db="EMBL/GenBank/DDBJ databases">
        <title>Genome sequencing of Arenimonas metalli.</title>
        <authorList>
            <person name="Chen F."/>
            <person name="Wang G."/>
        </authorList>
    </citation>
    <scope>NUCLEOTIDE SEQUENCE [LARGE SCALE GENOMIC DNA]</scope>
    <source>
        <strain evidence="7 8">CF5-1</strain>
    </source>
</reference>
<dbReference type="GO" id="GO:0004252">
    <property type="term" value="F:serine-type endopeptidase activity"/>
    <property type="evidence" value="ECO:0007669"/>
    <property type="project" value="InterPro"/>
</dbReference>
<dbReference type="PRINTS" id="PR00862">
    <property type="entry name" value="PROLIGOPTASE"/>
</dbReference>
<evidence type="ECO:0000256" key="3">
    <source>
        <dbReference type="ARBA" id="ARBA00022825"/>
    </source>
</evidence>
<dbReference type="GO" id="GO:0006508">
    <property type="term" value="P:proteolysis"/>
    <property type="evidence" value="ECO:0007669"/>
    <property type="project" value="UniProtKB-KW"/>
</dbReference>
<evidence type="ECO:0000259" key="6">
    <source>
        <dbReference type="Pfam" id="PF02897"/>
    </source>
</evidence>
<evidence type="ECO:0000256" key="1">
    <source>
        <dbReference type="ARBA" id="ARBA00022670"/>
    </source>
</evidence>
<dbReference type="SUPFAM" id="SSF50993">
    <property type="entry name" value="Peptidase/esterase 'gauge' domain"/>
    <property type="match status" value="1"/>
</dbReference>
<keyword evidence="2" id="KW-0378">Hydrolase</keyword>
<dbReference type="InterPro" id="IPR001375">
    <property type="entry name" value="Peptidase_S9_cat"/>
</dbReference>
<evidence type="ECO:0000313" key="7">
    <source>
        <dbReference type="EMBL" id="KFN46755.1"/>
    </source>
</evidence>
<dbReference type="Proteomes" id="UP000029393">
    <property type="component" value="Unassembled WGS sequence"/>
</dbReference>
<dbReference type="InterPro" id="IPR002470">
    <property type="entry name" value="Peptidase_S9A"/>
</dbReference>
<dbReference type="PATRIC" id="fig|1384056.3.peg.1143"/>
<dbReference type="Pfam" id="PF02897">
    <property type="entry name" value="Peptidase_S9_N"/>
    <property type="match status" value="1"/>
</dbReference>
<comment type="caution">
    <text evidence="7">The sequence shown here is derived from an EMBL/GenBank/DDBJ whole genome shotgun (WGS) entry which is preliminary data.</text>
</comment>
<dbReference type="Gene3D" id="2.130.10.120">
    <property type="entry name" value="Prolyl oligopeptidase, N-terminal domain"/>
    <property type="match status" value="1"/>
</dbReference>
<evidence type="ECO:0000313" key="8">
    <source>
        <dbReference type="Proteomes" id="UP000029393"/>
    </source>
</evidence>
<keyword evidence="1" id="KW-0645">Protease</keyword>
<feature type="chain" id="PRO_5001869958" description="Prolyl oligopeptidase" evidence="4">
    <location>
        <begin position="23"/>
        <end position="704"/>
    </location>
</feature>
<sequence length="704" mass="77790">MRLTTLAWLTAGALSLSLPAAGQNPTMQTTPDDPHLWLEDVEGKEALDWVRARNAVSEKQLAGDPGFDALRTSLLEVLDSDARIPYVGKMGDFYYNFWRDKQNPQGVWRRTTLAEYRKDAPKWEVLLDIDALGKAEGVNWVWGGADCLRPDYDRCLVSLSRGGADATVTREFDVSDKAFVEGGFSRPEAKGQMGWIDLDTVYVGTDFGPGSMTSSGYPRIAKEWKRGTPMAEANVVFEGQDEDISIGAYRDDTPGYERDWVYRGLTFYTNELYLRGQDGGLTKLDLPDGAQKSAFREWLSVELRQPWTTGGREHAAGSLLAIRLDDFLKGDRDFDVLFAPTANTSLASSSVTKDHVLLNVLEDVKNRIYVLTPGEGGWKREPLVGAPAFGTVGVSAVDADESNDYFMTVTDYLTPTSLLMGTVGQAPAPLKQLPAFFDASQHEINQHFATSKDGTKVPYFMVSRKDLQLDGDNPTLLYGYGGFEVSLTPGYSAGVGRAWLADGGVYVVANIRGGGEYGPRWHQAALKENRNKAYEDFAAVAEDLIARKVTRPARLGMQGGSNGGLLMGNMTVMYPQLFGAVVCQVPLLDMQRYHKLLAGASWMAEYGDPDKPEEWAFLRKYSPYHNVGQDVDYPPVLFTTSTRDDRVHPGHARKMMARMEAQGHDVTYYENIEGGHGGAANNAQSAYMSALAYTFLKQKLFKDN</sequence>
<name>A0A091BQZ8_9GAMM</name>
<gene>
    <name evidence="7" type="ORF">N787_09570</name>
</gene>
<organism evidence="7 8">
    <name type="scientific">Arenimonas metalli CF5-1</name>
    <dbReference type="NCBI Taxonomy" id="1384056"/>
    <lineage>
        <taxon>Bacteria</taxon>
        <taxon>Pseudomonadati</taxon>
        <taxon>Pseudomonadota</taxon>
        <taxon>Gammaproteobacteria</taxon>
        <taxon>Lysobacterales</taxon>
        <taxon>Lysobacteraceae</taxon>
        <taxon>Arenimonas</taxon>
    </lineage>
</organism>